<evidence type="ECO:0000313" key="2">
    <source>
        <dbReference type="EMBL" id="TXS93822.1"/>
    </source>
</evidence>
<dbReference type="AlphaFoldDB" id="A0A5C9A1M8"/>
<dbReference type="SUPFAM" id="SSF101874">
    <property type="entry name" value="YceI-like"/>
    <property type="match status" value="1"/>
</dbReference>
<organism evidence="2 3">
    <name type="scientific">Parahaliea maris</name>
    <dbReference type="NCBI Taxonomy" id="2716870"/>
    <lineage>
        <taxon>Bacteria</taxon>
        <taxon>Pseudomonadati</taxon>
        <taxon>Pseudomonadota</taxon>
        <taxon>Gammaproteobacteria</taxon>
        <taxon>Cellvibrionales</taxon>
        <taxon>Halieaceae</taxon>
        <taxon>Parahaliea</taxon>
    </lineage>
</organism>
<evidence type="ECO:0000259" key="1">
    <source>
        <dbReference type="SMART" id="SM00867"/>
    </source>
</evidence>
<dbReference type="PANTHER" id="PTHR34406">
    <property type="entry name" value="PROTEIN YCEI"/>
    <property type="match status" value="1"/>
</dbReference>
<evidence type="ECO:0000313" key="3">
    <source>
        <dbReference type="Proteomes" id="UP000321039"/>
    </source>
</evidence>
<dbReference type="EMBL" id="VRZA01000003">
    <property type="protein sequence ID" value="TXS93822.1"/>
    <property type="molecule type" value="Genomic_DNA"/>
</dbReference>
<dbReference type="PANTHER" id="PTHR34406:SF1">
    <property type="entry name" value="PROTEIN YCEI"/>
    <property type="match status" value="1"/>
</dbReference>
<sequence>MQPGHCRPGLTEVGKMGMWQRLIASTAGLGLLLSAGGAAAQWELDNGNSSLNFISVKNAAVAETHRFDTLVGFVGEDGTVQLAIDLASVDTGIEIRDERMRKMLFETESFSSANVSGKVDPAVLAALEPGTVLTTDLEVTLSLHGVEATVSAPVVVINEASGVLRVITSRPVMVSAASFDLAKGVAALQEVAGLNSISTAVPVTFHLVFKPASAP</sequence>
<dbReference type="SMART" id="SM00867">
    <property type="entry name" value="YceI"/>
    <property type="match status" value="1"/>
</dbReference>
<feature type="domain" description="Lipid/polyisoprenoid-binding YceI-like" evidence="1">
    <location>
        <begin position="41"/>
        <end position="210"/>
    </location>
</feature>
<dbReference type="PIRSF" id="PIRSF029811">
    <property type="entry name" value="UCP029811"/>
    <property type="match status" value="1"/>
</dbReference>
<dbReference type="Pfam" id="PF04264">
    <property type="entry name" value="YceI"/>
    <property type="match status" value="1"/>
</dbReference>
<accession>A0A5C9A1M8</accession>
<dbReference type="Gene3D" id="2.40.128.110">
    <property type="entry name" value="Lipid/polyisoprenoid-binding, YceI-like"/>
    <property type="match status" value="1"/>
</dbReference>
<dbReference type="InterPro" id="IPR036761">
    <property type="entry name" value="TTHA0802/YceI-like_sf"/>
</dbReference>
<dbReference type="InterPro" id="IPR027016">
    <property type="entry name" value="UCP029811"/>
</dbReference>
<gene>
    <name evidence="2" type="ORF">FV139_09295</name>
</gene>
<proteinExistence type="predicted"/>
<protein>
    <submittedName>
        <fullName evidence="2">YceI family protein</fullName>
    </submittedName>
</protein>
<name>A0A5C9A1M8_9GAMM</name>
<dbReference type="InterPro" id="IPR007372">
    <property type="entry name" value="Lipid/polyisoprenoid-bd_YceI"/>
</dbReference>
<comment type="caution">
    <text evidence="2">The sequence shown here is derived from an EMBL/GenBank/DDBJ whole genome shotgun (WGS) entry which is preliminary data.</text>
</comment>
<keyword evidence="3" id="KW-1185">Reference proteome</keyword>
<dbReference type="Proteomes" id="UP000321039">
    <property type="component" value="Unassembled WGS sequence"/>
</dbReference>
<reference evidence="2 3" key="1">
    <citation type="submission" date="2019-08" db="EMBL/GenBank/DDBJ databases">
        <title>Parahaliea maris sp. nov., isolated from the surface seawater.</title>
        <authorList>
            <person name="Liu Y."/>
        </authorList>
    </citation>
    <scope>NUCLEOTIDE SEQUENCE [LARGE SCALE GENOMIC DNA]</scope>
    <source>
        <strain evidence="2 3">HSLHS9</strain>
    </source>
</reference>